<name>A0ABQ9G2F7_9NEOP</name>
<reference evidence="1 2" key="1">
    <citation type="submission" date="2023-02" db="EMBL/GenBank/DDBJ databases">
        <title>LHISI_Scaffold_Assembly.</title>
        <authorList>
            <person name="Stuart O.P."/>
            <person name="Cleave R."/>
            <person name="Magrath M.J.L."/>
            <person name="Mikheyev A.S."/>
        </authorList>
    </citation>
    <scope>NUCLEOTIDE SEQUENCE [LARGE SCALE GENOMIC DNA]</scope>
    <source>
        <strain evidence="1">Daus_M_001</strain>
        <tissue evidence="1">Leg muscle</tissue>
    </source>
</reference>
<keyword evidence="2" id="KW-1185">Reference proteome</keyword>
<sequence length="823" mass="89313">MSSLKDMCIVTEGKSPTVTYLLCTVKANDGNTAHLVRRSDEALEVHVSVALIAPSLLYARLLSPLHTEATAVCSLAVAPHLAVVEFARCFLASLLLAQESGRAGPKICDQIAKKTLTGADTLLAVLMLWRVVVDDEYVAWRLATSSRQFTACPVLPQPLIGRFSRGSSVYPALIFCWCSILTSITLIGSQDLVDKIRPNLSTPNSSNEGGHVSIGVMLGWVHSPVPWLTDLELGPAILPFENIWMPLTSAVTSMYTINGHLGSCDMRVSVLVLAAQDAVNGSHIWLATASCVIGWDAGWRLSYPTLIGEQRVTPSWQRVRGWRSGRGGTVVRLLTSHLGGTGSIHGADTSGCLHAGFVPDDAVGRCVFSGISRFLPLLPPRSGILASGTNPYSPRFTLTDSQVLDLLRAKNDLGSVYPSETEKLSDLRTTNHRRALPPICHRRATLFPLPGEVAGHCQRLEKIDGCVFHANSVATPTLQSASMATPLTDGALNLLASDQGDSDSIPSSRYSRMWESCRVMSFVGGFSRGSPVFPAPSIRRHSIFTSITLIGSQDLVKSRPNLFTHSLTVSPKQARKGYAFVCTIYTYVYWAAVAKPEQTGDRDSHESARMTTRRRARTQLTSLSAGPPWHPTVEWPRPRTLRLPAPSLYVLFYIVPLIFSTRPPFCSNLSIVQDIEVPLLDTQAFLSRIHMMLLVRLLESHQGEAGSIPGRVTPGFSQVVIVPDNAAGRRVFSGISLFPCPCIHALLPTRLTSPSLALKTSLKYDAASVTLAYTSKLFGLLAPDCWSGVAGGFCNWLRTAISAMSGRNPARVLGVVLSLSFRR</sequence>
<proteinExistence type="predicted"/>
<gene>
    <name evidence="1" type="ORF">PR048_032095</name>
</gene>
<dbReference type="EMBL" id="JARBHB010000016">
    <property type="protein sequence ID" value="KAJ8866252.1"/>
    <property type="molecule type" value="Genomic_DNA"/>
</dbReference>
<comment type="caution">
    <text evidence="1">The sequence shown here is derived from an EMBL/GenBank/DDBJ whole genome shotgun (WGS) entry which is preliminary data.</text>
</comment>
<evidence type="ECO:0000313" key="2">
    <source>
        <dbReference type="Proteomes" id="UP001159363"/>
    </source>
</evidence>
<accession>A0ABQ9G2F7</accession>
<evidence type="ECO:0000313" key="1">
    <source>
        <dbReference type="EMBL" id="KAJ8866252.1"/>
    </source>
</evidence>
<organism evidence="1 2">
    <name type="scientific">Dryococelus australis</name>
    <dbReference type="NCBI Taxonomy" id="614101"/>
    <lineage>
        <taxon>Eukaryota</taxon>
        <taxon>Metazoa</taxon>
        <taxon>Ecdysozoa</taxon>
        <taxon>Arthropoda</taxon>
        <taxon>Hexapoda</taxon>
        <taxon>Insecta</taxon>
        <taxon>Pterygota</taxon>
        <taxon>Neoptera</taxon>
        <taxon>Polyneoptera</taxon>
        <taxon>Phasmatodea</taxon>
        <taxon>Verophasmatodea</taxon>
        <taxon>Anareolatae</taxon>
        <taxon>Phasmatidae</taxon>
        <taxon>Eurycanthinae</taxon>
        <taxon>Dryococelus</taxon>
    </lineage>
</organism>
<dbReference type="Proteomes" id="UP001159363">
    <property type="component" value="Chromosome 15"/>
</dbReference>
<protein>
    <submittedName>
        <fullName evidence="1">Uncharacterized protein</fullName>
    </submittedName>
</protein>